<dbReference type="Gene3D" id="2.60.40.2380">
    <property type="match status" value="1"/>
</dbReference>
<evidence type="ECO:0000313" key="4">
    <source>
        <dbReference type="EMBL" id="GAA0712055.1"/>
    </source>
</evidence>
<keyword evidence="5" id="KW-1185">Reference proteome</keyword>
<dbReference type="Proteomes" id="UP001501758">
    <property type="component" value="Unassembled WGS sequence"/>
</dbReference>
<evidence type="ECO:0008006" key="6">
    <source>
        <dbReference type="Google" id="ProtNLM"/>
    </source>
</evidence>
<feature type="transmembrane region" description="Helical" evidence="1">
    <location>
        <begin position="213"/>
        <end position="232"/>
    </location>
</feature>
<feature type="transmembrane region" description="Helical" evidence="1">
    <location>
        <begin position="312"/>
        <end position="330"/>
    </location>
</feature>
<protein>
    <recommendedName>
        <fullName evidence="6">HTH luxR-type domain-containing protein</fullName>
    </recommendedName>
</protein>
<dbReference type="InterPro" id="IPR016032">
    <property type="entry name" value="Sig_transdc_resp-reg_C-effctor"/>
</dbReference>
<dbReference type="Gene3D" id="1.10.10.10">
    <property type="entry name" value="Winged helix-like DNA-binding domain superfamily/Winged helix DNA-binding domain"/>
    <property type="match status" value="1"/>
</dbReference>
<comment type="caution">
    <text evidence="4">The sequence shown here is derived from an EMBL/GenBank/DDBJ whole genome shotgun (WGS) entry which is preliminary data.</text>
</comment>
<dbReference type="EMBL" id="BAAAGE010000001">
    <property type="protein sequence ID" value="GAA0712055.1"/>
    <property type="molecule type" value="Genomic_DNA"/>
</dbReference>
<sequence length="554" mass="63662">MIAKILLNTLLVLGVISPIFCQENQNPDRIIEVTTIGSDDLLGTYLYYSKDVPPEYDIEQAQKLTYQLSSKDILNLGFSDESVWHRFKINNASDTIVERMLRIEKPLQDSLQLYYKKNDRWVGSNTGYMVHTKDKDFNGSSLYFSLKFEPNSEQTFYLRTKSKYGRSYSMKLLEEEDFRKMERNELMLVCLLIGILVTIVFYNLILGWGLKDSIYFLYGGTVIGGLLTQISVRGFFKQFLVDENLFIQEWCAPFFIAFGTVVTAQFCVKFLETATYDKLSHRLLKGIIWFQVIAFFYEIIRFEVFGYYTTNKLVAVGLMIFGFLALFSGIRVYMAGNQFAKYLVAAWTSYCITIVMYVCTLLVIIPINGVTVNAYVIGSVLEAILLSLAVADRYRTLQSEKLKLATEIISKEQDISVKSKEIIKLQMETVQQLRSKIEIADNLKKLDKEEGGVTLKNILADARSTKLEDQKALLLKKELAEYHTEFINKLSSQFPNLTKTDIEICSFIKIGLSRKEISNLRNTSLDAVKSSRFRLKKKLNLSQNDSLDEYIRSL</sequence>
<evidence type="ECO:0000259" key="3">
    <source>
        <dbReference type="Pfam" id="PF07696"/>
    </source>
</evidence>
<organism evidence="4 5">
    <name type="scientific">Aquimarina litoralis</name>
    <dbReference type="NCBI Taxonomy" id="584605"/>
    <lineage>
        <taxon>Bacteria</taxon>
        <taxon>Pseudomonadati</taxon>
        <taxon>Bacteroidota</taxon>
        <taxon>Flavobacteriia</taxon>
        <taxon>Flavobacteriales</taxon>
        <taxon>Flavobacteriaceae</taxon>
        <taxon>Aquimarina</taxon>
    </lineage>
</organism>
<dbReference type="InterPro" id="IPR011622">
    <property type="entry name" value="7TMR_DISM_rcpt_extracell_dom2"/>
</dbReference>
<gene>
    <name evidence="4" type="ORF">GCM10009430_02090</name>
</gene>
<dbReference type="InterPro" id="IPR036388">
    <property type="entry name" value="WH-like_DNA-bd_sf"/>
</dbReference>
<evidence type="ECO:0000313" key="5">
    <source>
        <dbReference type="Proteomes" id="UP001501758"/>
    </source>
</evidence>
<reference evidence="5" key="1">
    <citation type="journal article" date="2019" name="Int. J. Syst. Evol. Microbiol.">
        <title>The Global Catalogue of Microorganisms (GCM) 10K type strain sequencing project: providing services to taxonomists for standard genome sequencing and annotation.</title>
        <authorList>
            <consortium name="The Broad Institute Genomics Platform"/>
            <consortium name="The Broad Institute Genome Sequencing Center for Infectious Disease"/>
            <person name="Wu L."/>
            <person name="Ma J."/>
        </authorList>
    </citation>
    <scope>NUCLEOTIDE SEQUENCE [LARGE SCALE GENOMIC DNA]</scope>
    <source>
        <strain evidence="5">JCM 15974</strain>
    </source>
</reference>
<dbReference type="RefSeq" id="WP_343909638.1">
    <property type="nucleotide sequence ID" value="NZ_BAAAGE010000001.1"/>
</dbReference>
<feature type="domain" description="7TM-DISM receptor extracellular" evidence="3">
    <location>
        <begin position="44"/>
        <end position="172"/>
    </location>
</feature>
<feature type="transmembrane region" description="Helical" evidence="1">
    <location>
        <begin position="283"/>
        <end position="300"/>
    </location>
</feature>
<keyword evidence="1" id="KW-0472">Membrane</keyword>
<dbReference type="SUPFAM" id="SSF46894">
    <property type="entry name" value="C-terminal effector domain of the bipartite response regulators"/>
    <property type="match status" value="1"/>
</dbReference>
<name>A0ABP3TLN3_9FLAO</name>
<accession>A0ABP3TLN3</accession>
<proteinExistence type="predicted"/>
<keyword evidence="1" id="KW-0812">Transmembrane</keyword>
<feature type="transmembrane region" description="Helical" evidence="1">
    <location>
        <begin position="342"/>
        <end position="367"/>
    </location>
</feature>
<evidence type="ECO:0000259" key="2">
    <source>
        <dbReference type="Pfam" id="PF07695"/>
    </source>
</evidence>
<evidence type="ECO:0000256" key="1">
    <source>
        <dbReference type="SAM" id="Phobius"/>
    </source>
</evidence>
<feature type="transmembrane region" description="Helical" evidence="1">
    <location>
        <begin position="252"/>
        <end position="271"/>
    </location>
</feature>
<feature type="transmembrane region" description="Helical" evidence="1">
    <location>
        <begin position="373"/>
        <end position="391"/>
    </location>
</feature>
<dbReference type="InterPro" id="IPR011623">
    <property type="entry name" value="7TMR_DISM_rcpt_extracell_dom1"/>
</dbReference>
<feature type="domain" description="7TM-DISM receptor extracellular" evidence="2">
    <location>
        <begin position="187"/>
        <end position="393"/>
    </location>
</feature>
<dbReference type="Pfam" id="PF07695">
    <property type="entry name" value="7TMR-DISM_7TM"/>
    <property type="match status" value="1"/>
</dbReference>
<feature type="transmembrane region" description="Helical" evidence="1">
    <location>
        <begin position="186"/>
        <end position="206"/>
    </location>
</feature>
<dbReference type="Pfam" id="PF07696">
    <property type="entry name" value="7TMR-DISMED2"/>
    <property type="match status" value="1"/>
</dbReference>
<keyword evidence="1" id="KW-1133">Transmembrane helix</keyword>